<sequence length="175" mass="19605">MEVNHVRDIACSLRVQRLIGDEATMARVQQAMKGSNWIHLAFHGMQDHKESMKSDFLLHDKTLELSELIREPLPKADFAFLSACQTATGDEKVAEESVHLAAGMLFSGCKGVIGTMWSILDDDGPKVTEAVYRRMLKDGKPNRKEAARALHEAVKELRKSGADFLSWVPFIHMGR</sequence>
<name>A0A0C2WK36_SERVB</name>
<feature type="domain" description="CHAT" evidence="1">
    <location>
        <begin position="4"/>
        <end position="175"/>
    </location>
</feature>
<evidence type="ECO:0000313" key="3">
    <source>
        <dbReference type="Proteomes" id="UP000054097"/>
    </source>
</evidence>
<evidence type="ECO:0000313" key="2">
    <source>
        <dbReference type="EMBL" id="KIM26703.1"/>
    </source>
</evidence>
<protein>
    <recommendedName>
        <fullName evidence="1">CHAT domain-containing protein</fullName>
    </recommendedName>
</protein>
<organism evidence="2 3">
    <name type="scientific">Serendipita vermifera MAFF 305830</name>
    <dbReference type="NCBI Taxonomy" id="933852"/>
    <lineage>
        <taxon>Eukaryota</taxon>
        <taxon>Fungi</taxon>
        <taxon>Dikarya</taxon>
        <taxon>Basidiomycota</taxon>
        <taxon>Agaricomycotina</taxon>
        <taxon>Agaricomycetes</taxon>
        <taxon>Sebacinales</taxon>
        <taxon>Serendipitaceae</taxon>
        <taxon>Serendipita</taxon>
    </lineage>
</organism>
<dbReference type="AlphaFoldDB" id="A0A0C2WK36"/>
<accession>A0A0C2WK36</accession>
<keyword evidence="3" id="KW-1185">Reference proteome</keyword>
<evidence type="ECO:0000259" key="1">
    <source>
        <dbReference type="Pfam" id="PF12770"/>
    </source>
</evidence>
<proteinExistence type="predicted"/>
<gene>
    <name evidence="2" type="ORF">M408DRAFT_330461</name>
</gene>
<reference evidence="2 3" key="1">
    <citation type="submission" date="2014-04" db="EMBL/GenBank/DDBJ databases">
        <authorList>
            <consortium name="DOE Joint Genome Institute"/>
            <person name="Kuo A."/>
            <person name="Zuccaro A."/>
            <person name="Kohler A."/>
            <person name="Nagy L.G."/>
            <person name="Floudas D."/>
            <person name="Copeland A."/>
            <person name="Barry K.W."/>
            <person name="Cichocki N."/>
            <person name="Veneault-Fourrey C."/>
            <person name="LaButti K."/>
            <person name="Lindquist E.A."/>
            <person name="Lipzen A."/>
            <person name="Lundell T."/>
            <person name="Morin E."/>
            <person name="Murat C."/>
            <person name="Sun H."/>
            <person name="Tunlid A."/>
            <person name="Henrissat B."/>
            <person name="Grigoriev I.V."/>
            <person name="Hibbett D.S."/>
            <person name="Martin F."/>
            <person name="Nordberg H.P."/>
            <person name="Cantor M.N."/>
            <person name="Hua S.X."/>
        </authorList>
    </citation>
    <scope>NUCLEOTIDE SEQUENCE [LARGE SCALE GENOMIC DNA]</scope>
    <source>
        <strain evidence="2 3">MAFF 305830</strain>
    </source>
</reference>
<dbReference type="InterPro" id="IPR024983">
    <property type="entry name" value="CHAT_dom"/>
</dbReference>
<reference evidence="3" key="2">
    <citation type="submission" date="2015-01" db="EMBL/GenBank/DDBJ databases">
        <title>Evolutionary Origins and Diversification of the Mycorrhizal Mutualists.</title>
        <authorList>
            <consortium name="DOE Joint Genome Institute"/>
            <consortium name="Mycorrhizal Genomics Consortium"/>
            <person name="Kohler A."/>
            <person name="Kuo A."/>
            <person name="Nagy L.G."/>
            <person name="Floudas D."/>
            <person name="Copeland A."/>
            <person name="Barry K.W."/>
            <person name="Cichocki N."/>
            <person name="Veneault-Fourrey C."/>
            <person name="LaButti K."/>
            <person name="Lindquist E.A."/>
            <person name="Lipzen A."/>
            <person name="Lundell T."/>
            <person name="Morin E."/>
            <person name="Murat C."/>
            <person name="Riley R."/>
            <person name="Ohm R."/>
            <person name="Sun H."/>
            <person name="Tunlid A."/>
            <person name="Henrissat B."/>
            <person name="Grigoriev I.V."/>
            <person name="Hibbett D.S."/>
            <person name="Martin F."/>
        </authorList>
    </citation>
    <scope>NUCLEOTIDE SEQUENCE [LARGE SCALE GENOMIC DNA]</scope>
    <source>
        <strain evidence="3">MAFF 305830</strain>
    </source>
</reference>
<dbReference type="OrthoDB" id="9991317at2759"/>
<dbReference type="HOGENOM" id="CLU_001305_1_2_1"/>
<dbReference type="Proteomes" id="UP000054097">
    <property type="component" value="Unassembled WGS sequence"/>
</dbReference>
<dbReference type="STRING" id="933852.A0A0C2WK36"/>
<dbReference type="EMBL" id="KN824304">
    <property type="protein sequence ID" value="KIM26703.1"/>
    <property type="molecule type" value="Genomic_DNA"/>
</dbReference>
<dbReference type="Pfam" id="PF12770">
    <property type="entry name" value="CHAT"/>
    <property type="match status" value="1"/>
</dbReference>